<dbReference type="EMBL" id="CAJVAS010000007">
    <property type="protein sequence ID" value="CAG7619262.1"/>
    <property type="molecule type" value="Genomic_DNA"/>
</dbReference>
<proteinExistence type="predicted"/>
<sequence length="76" mass="8283">MRQRKSTVLIWMLAVSVVTSACGGAASGTVDKPKEETPTADPAAQPAELVIYDTTGEKLELLMDKYGNKLKERFPK</sequence>
<reference evidence="3" key="1">
    <citation type="submission" date="2021-06" db="EMBL/GenBank/DDBJ databases">
        <authorList>
            <person name="Criscuolo A."/>
        </authorList>
    </citation>
    <scope>NUCLEOTIDE SEQUENCE</scope>
    <source>
        <strain evidence="3">CIP111600</strain>
    </source>
</reference>
<accession>A0A916K257</accession>
<evidence type="ECO:0008006" key="5">
    <source>
        <dbReference type="Google" id="ProtNLM"/>
    </source>
</evidence>
<evidence type="ECO:0000256" key="1">
    <source>
        <dbReference type="SAM" id="MobiDB-lite"/>
    </source>
</evidence>
<keyword evidence="4" id="KW-1185">Reference proteome</keyword>
<organism evidence="3 4">
    <name type="scientific">Paenibacillus solanacearum</name>
    <dbReference type="NCBI Taxonomy" id="2048548"/>
    <lineage>
        <taxon>Bacteria</taxon>
        <taxon>Bacillati</taxon>
        <taxon>Bacillota</taxon>
        <taxon>Bacilli</taxon>
        <taxon>Bacillales</taxon>
        <taxon>Paenibacillaceae</taxon>
        <taxon>Paenibacillus</taxon>
    </lineage>
</organism>
<gene>
    <name evidence="3" type="ORF">PAESOLCIP111_02197</name>
</gene>
<dbReference type="Proteomes" id="UP000693672">
    <property type="component" value="Unassembled WGS sequence"/>
</dbReference>
<dbReference type="AlphaFoldDB" id="A0A916K257"/>
<protein>
    <recommendedName>
        <fullName evidence="5">Iron ABC transporter substrate-binding protein</fullName>
    </recommendedName>
</protein>
<name>A0A916K257_9BACL</name>
<keyword evidence="2" id="KW-0732">Signal</keyword>
<evidence type="ECO:0000313" key="3">
    <source>
        <dbReference type="EMBL" id="CAG7619262.1"/>
    </source>
</evidence>
<feature type="region of interest" description="Disordered" evidence="1">
    <location>
        <begin position="23"/>
        <end position="45"/>
    </location>
</feature>
<comment type="caution">
    <text evidence="3">The sequence shown here is derived from an EMBL/GenBank/DDBJ whole genome shotgun (WGS) entry which is preliminary data.</text>
</comment>
<dbReference type="RefSeq" id="WP_218091977.1">
    <property type="nucleotide sequence ID" value="NZ_CAJVAS010000007.1"/>
</dbReference>
<evidence type="ECO:0000313" key="4">
    <source>
        <dbReference type="Proteomes" id="UP000693672"/>
    </source>
</evidence>
<evidence type="ECO:0000256" key="2">
    <source>
        <dbReference type="SAM" id="SignalP"/>
    </source>
</evidence>
<dbReference type="PROSITE" id="PS51257">
    <property type="entry name" value="PROKAR_LIPOPROTEIN"/>
    <property type="match status" value="1"/>
</dbReference>
<feature type="chain" id="PRO_5038599545" description="Iron ABC transporter substrate-binding protein" evidence="2">
    <location>
        <begin position="22"/>
        <end position="76"/>
    </location>
</feature>
<feature type="signal peptide" evidence="2">
    <location>
        <begin position="1"/>
        <end position="21"/>
    </location>
</feature>